<dbReference type="CDD" id="cd06170">
    <property type="entry name" value="LuxR_C_like"/>
    <property type="match status" value="1"/>
</dbReference>
<dbReference type="InterPro" id="IPR036693">
    <property type="entry name" value="TF_LuxR_autoind-bd_dom_sf"/>
</dbReference>
<dbReference type="Pfam" id="PF03472">
    <property type="entry name" value="Autoind_bind"/>
    <property type="match status" value="1"/>
</dbReference>
<evidence type="ECO:0000256" key="2">
    <source>
        <dbReference type="ARBA" id="ARBA00023125"/>
    </source>
</evidence>
<dbReference type="InterPro" id="IPR016032">
    <property type="entry name" value="Sig_transdc_resp-reg_C-effctor"/>
</dbReference>
<accession>A0A5E6TW42</accession>
<organism evidence="4">
    <name type="scientific">Pseudomonas fluorescens</name>
    <dbReference type="NCBI Taxonomy" id="294"/>
    <lineage>
        <taxon>Bacteria</taxon>
        <taxon>Pseudomonadati</taxon>
        <taxon>Pseudomonadota</taxon>
        <taxon>Gammaproteobacteria</taxon>
        <taxon>Pseudomonadales</taxon>
        <taxon>Pseudomonadaceae</taxon>
        <taxon>Pseudomonas</taxon>
    </lineage>
</organism>
<dbReference type="SUPFAM" id="SSF75516">
    <property type="entry name" value="Pheromone-binding domain of LuxR-like quorum-sensing transcription factors"/>
    <property type="match status" value="1"/>
</dbReference>
<dbReference type="SUPFAM" id="SSF46894">
    <property type="entry name" value="C-terminal effector domain of the bipartite response regulators"/>
    <property type="match status" value="1"/>
</dbReference>
<keyword evidence="3" id="KW-0804">Transcription</keyword>
<keyword evidence="2" id="KW-0238">DNA-binding</keyword>
<dbReference type="PROSITE" id="PS50043">
    <property type="entry name" value="HTH_LUXR_2"/>
    <property type="match status" value="1"/>
</dbReference>
<protein>
    <submittedName>
        <fullName evidence="4">Transcriptional activator protein AnoR</fullName>
    </submittedName>
</protein>
<dbReference type="PROSITE" id="PS00622">
    <property type="entry name" value="HTH_LUXR_1"/>
    <property type="match status" value="1"/>
</dbReference>
<sequence length="233" mass="26392">MGWRPASQANCPESNPNHDKIFESFQLGAAELGYEYCSILLLSSDTPSAPPLFSKSSFPDIWNQHFRQHYDYQNNPVVSHCKTSVLPMLWSWSLFNPLPRLWEDLCLFGLQHGFSQAVHDPHGLTGIFCFARKLPAIHPEDFYEKAGLMLWLTHKIHALLAESLFVAPPLVSLTAKELEVLRWTAEGKTAEEIAIILSLTARTVGFHMHRIMCKLGVRNKTAAVIQATRRKLL</sequence>
<dbReference type="InterPro" id="IPR000792">
    <property type="entry name" value="Tscrpt_reg_LuxR_C"/>
</dbReference>
<dbReference type="Gene3D" id="1.10.10.10">
    <property type="entry name" value="Winged helix-like DNA-binding domain superfamily/Winged helix DNA-binding domain"/>
    <property type="match status" value="1"/>
</dbReference>
<dbReference type="GO" id="GO:0003677">
    <property type="term" value="F:DNA binding"/>
    <property type="evidence" value="ECO:0007669"/>
    <property type="project" value="UniProtKB-KW"/>
</dbReference>
<keyword evidence="1" id="KW-0805">Transcription regulation</keyword>
<dbReference type="EMBL" id="LR700649">
    <property type="protein sequence ID" value="VVM16244.1"/>
    <property type="molecule type" value="Genomic_DNA"/>
</dbReference>
<evidence type="ECO:0000256" key="1">
    <source>
        <dbReference type="ARBA" id="ARBA00023015"/>
    </source>
</evidence>
<reference evidence="4" key="1">
    <citation type="submission" date="2019-09" db="EMBL/GenBank/DDBJ databases">
        <authorList>
            <person name="Chandra G."/>
            <person name="Truman W A."/>
        </authorList>
    </citation>
    <scope>NUCLEOTIDE SEQUENCE</scope>
    <source>
        <strain evidence="4">PS683</strain>
    </source>
</reference>
<dbReference type="PRINTS" id="PR00038">
    <property type="entry name" value="HTHLUXR"/>
</dbReference>
<dbReference type="InterPro" id="IPR036388">
    <property type="entry name" value="WH-like_DNA-bd_sf"/>
</dbReference>
<dbReference type="PANTHER" id="PTHR44688:SF16">
    <property type="entry name" value="DNA-BINDING TRANSCRIPTIONAL ACTIVATOR DEVR_DOSR"/>
    <property type="match status" value="1"/>
</dbReference>
<name>A0A5E6TW42_PSEFL</name>
<evidence type="ECO:0000313" key="4">
    <source>
        <dbReference type="EMBL" id="VVM16244.1"/>
    </source>
</evidence>
<dbReference type="InterPro" id="IPR005143">
    <property type="entry name" value="TF_LuxR_autoind-bd_dom"/>
</dbReference>
<gene>
    <name evidence="4" type="primary">anoR_2</name>
    <name evidence="4" type="ORF">PS683_04574</name>
</gene>
<dbReference type="SMART" id="SM00421">
    <property type="entry name" value="HTH_LUXR"/>
    <property type="match status" value="1"/>
</dbReference>
<dbReference type="Pfam" id="PF00196">
    <property type="entry name" value="GerE"/>
    <property type="match status" value="1"/>
</dbReference>
<dbReference type="PANTHER" id="PTHR44688">
    <property type="entry name" value="DNA-BINDING TRANSCRIPTIONAL ACTIVATOR DEVR_DOSR"/>
    <property type="match status" value="1"/>
</dbReference>
<proteinExistence type="predicted"/>
<dbReference type="AlphaFoldDB" id="A0A5E6TW42"/>
<dbReference type="GO" id="GO:0006355">
    <property type="term" value="P:regulation of DNA-templated transcription"/>
    <property type="evidence" value="ECO:0007669"/>
    <property type="project" value="InterPro"/>
</dbReference>
<evidence type="ECO:0000256" key="3">
    <source>
        <dbReference type="ARBA" id="ARBA00023163"/>
    </source>
</evidence>
<dbReference type="Gene3D" id="3.30.450.80">
    <property type="entry name" value="Transcription factor LuxR-like, autoinducer-binding domain"/>
    <property type="match status" value="1"/>
</dbReference>